<comment type="caution">
    <text evidence="2">The sequence shown here is derived from an EMBL/GenBank/DDBJ whole genome shotgun (WGS) entry which is preliminary data.</text>
</comment>
<dbReference type="GO" id="GO:0031416">
    <property type="term" value="C:NatB complex"/>
    <property type="evidence" value="ECO:0007669"/>
    <property type="project" value="TreeGrafter"/>
</dbReference>
<protein>
    <submittedName>
        <fullName evidence="2">Mitochondrial distribution and morphology</fullName>
    </submittedName>
</protein>
<dbReference type="InterPro" id="IPR019183">
    <property type="entry name" value="NAA25_NatB_aux_su"/>
</dbReference>
<comment type="similarity">
    <text evidence="1">Belongs to the MDM20/NAA25 family.</text>
</comment>
<evidence type="ECO:0000313" key="2">
    <source>
        <dbReference type="EMBL" id="KAJ1648439.1"/>
    </source>
</evidence>
<organism evidence="2 3">
    <name type="scientific">Coemansia asiatica</name>
    <dbReference type="NCBI Taxonomy" id="1052880"/>
    <lineage>
        <taxon>Eukaryota</taxon>
        <taxon>Fungi</taxon>
        <taxon>Fungi incertae sedis</taxon>
        <taxon>Zoopagomycota</taxon>
        <taxon>Kickxellomycotina</taxon>
        <taxon>Kickxellomycetes</taxon>
        <taxon>Kickxellales</taxon>
        <taxon>Kickxellaceae</taxon>
        <taxon>Coemansia</taxon>
    </lineage>
</organism>
<dbReference type="EMBL" id="JANBOH010000005">
    <property type="protein sequence ID" value="KAJ1648439.1"/>
    <property type="molecule type" value="Genomic_DNA"/>
</dbReference>
<evidence type="ECO:0000313" key="3">
    <source>
        <dbReference type="Proteomes" id="UP001145021"/>
    </source>
</evidence>
<accession>A0A9W8CN12</accession>
<dbReference type="PANTHER" id="PTHR22767">
    <property type="entry name" value="N-TERMINAL ACETYLTRANSFERASE-RELATED"/>
    <property type="match status" value="1"/>
</dbReference>
<name>A0A9W8CN12_9FUNG</name>
<dbReference type="AlphaFoldDB" id="A0A9W8CN12"/>
<evidence type="ECO:0000256" key="1">
    <source>
        <dbReference type="ARBA" id="ARBA00006298"/>
    </source>
</evidence>
<sequence>MSFLLATSGKLDEAAEMGREVLDTAGSLKDPHVVRGLSLAFRALALSKEELAVYSGSLEFSPDDLNLHVKVFMVASFHQMYKEQHKAAVNISRLSKQDLHMWWVVASLMLESKFCKQSSQEKQIQLDLAKRMSEKALEEGKLKTTEELRLYLDVLEMQEAYPQMVDVLAAEGPLATKIGDDPDLVSKRIVLLVKTEAYDEAIKAATDALNVRENWIDYKNYVAATVGKLKLSPADNKQNANSIVESACSAIDQWAHIRGRARGAKLALVELKSSILASGHAALASDAARLLGEQIWLYVDEFSSKAICYKDIMNYFVAHITNPATNDVVQERVRFHSEQLQKRIGLVRESADLSEDKAQSWVNLEKIRYLLQALSNDCSPEAWVSGVDELLKYGIESVQAQKKQTPCSDMTLIAGQRLMQAAFLAFSEPSKRTELCASLFNVLCVLEAGIKLNANSFLLKLYAIRIYLYLSCYDRARALYDSLNINNLQHDTLGFLIAGQGIHLGCSINDLETCYDGVNFYDRSKWKVPRELESVYKNETYSNLLDYIEFHDNLVHSFQRECTHRYALRGEALEAGSQKSIIEKWGQADVISIDHTDETLSALHDNRDIGVISLLTPASMDKWNLEKLTRATPLPCASWVLINTLVPQIMHYIVASDIEQVEAKVKKLLATAEEAGDSLSIYEHRFARGIGQVAMLYIRASDGKQSFSDQLTDLSATILDGLVAEPNDKCNAETLSEMALETIRNVSTATEIYTYAVTVRFALNEQRSPSAKAVSLSLSQLRKAALQRMSALRSLTNSYMRNAIDEHWSSHDIELFMPAATFMRNKRKHIVDSVAKSCFSGWSRSVKSLVAQWEQWS</sequence>
<gene>
    <name evidence="2" type="primary">MDM20</name>
    <name evidence="2" type="ORF">LPJ64_000267</name>
</gene>
<keyword evidence="3" id="KW-1185">Reference proteome</keyword>
<dbReference type="PANTHER" id="PTHR22767:SF3">
    <property type="entry name" value="N-ALPHA-ACETYLTRANSFERASE 25, NATB AUXILIARY SUBUNIT"/>
    <property type="match status" value="1"/>
</dbReference>
<reference evidence="2" key="1">
    <citation type="submission" date="2022-07" db="EMBL/GenBank/DDBJ databases">
        <title>Phylogenomic reconstructions and comparative analyses of Kickxellomycotina fungi.</title>
        <authorList>
            <person name="Reynolds N.K."/>
            <person name="Stajich J.E."/>
            <person name="Barry K."/>
            <person name="Grigoriev I.V."/>
            <person name="Crous P."/>
            <person name="Smith M.E."/>
        </authorList>
    </citation>
    <scope>NUCLEOTIDE SEQUENCE</scope>
    <source>
        <strain evidence="2">NBRC 105413</strain>
    </source>
</reference>
<dbReference type="Proteomes" id="UP001145021">
    <property type="component" value="Unassembled WGS sequence"/>
</dbReference>
<proteinExistence type="inferred from homology"/>
<dbReference type="Pfam" id="PF09797">
    <property type="entry name" value="NatB_MDM20"/>
    <property type="match status" value="1"/>
</dbReference>